<dbReference type="EMBL" id="QDDR01000010">
    <property type="protein sequence ID" value="PVE46179.1"/>
    <property type="molecule type" value="Genomic_DNA"/>
</dbReference>
<dbReference type="GO" id="GO:0016301">
    <property type="term" value="F:kinase activity"/>
    <property type="evidence" value="ECO:0007669"/>
    <property type="project" value="UniProtKB-KW"/>
</dbReference>
<proteinExistence type="predicted"/>
<protein>
    <submittedName>
        <fullName evidence="3">Histidine kinase</fullName>
    </submittedName>
</protein>
<gene>
    <name evidence="3" type="ORF">DDE23_18495</name>
</gene>
<accession>A0A2T7UNH4</accession>
<dbReference type="RefSeq" id="WP_107755053.1">
    <property type="nucleotide sequence ID" value="NZ_QBKF01000020.1"/>
</dbReference>
<dbReference type="CDD" id="cd00130">
    <property type="entry name" value="PAS"/>
    <property type="match status" value="1"/>
</dbReference>
<dbReference type="Gene3D" id="3.30.450.20">
    <property type="entry name" value="PAS domain"/>
    <property type="match status" value="1"/>
</dbReference>
<dbReference type="NCBIfam" id="TIGR00229">
    <property type="entry name" value="sensory_box"/>
    <property type="match status" value="1"/>
</dbReference>
<dbReference type="InterPro" id="IPR000014">
    <property type="entry name" value="PAS"/>
</dbReference>
<reference evidence="3 4" key="1">
    <citation type="journal article" date="2011" name="Syst. Appl. Microbiol.">
        <title>Defluviimonas denitrificans gen. nov., sp. nov., and Pararhodobacter aggregans gen. nov., sp. nov., non-phototrophic Rhodobacteraceae from the biofilter of a marine aquaculture.</title>
        <authorList>
            <person name="Foesel B.U."/>
            <person name="Drake H.L."/>
            <person name="Schramm A."/>
        </authorList>
    </citation>
    <scope>NUCLEOTIDE SEQUENCE [LARGE SCALE GENOMIC DNA]</scope>
    <source>
        <strain evidence="3 4">D1-19</strain>
    </source>
</reference>
<evidence type="ECO:0000259" key="2">
    <source>
        <dbReference type="Pfam" id="PF08447"/>
    </source>
</evidence>
<evidence type="ECO:0000256" key="1">
    <source>
        <dbReference type="SAM" id="MobiDB-lite"/>
    </source>
</evidence>
<comment type="caution">
    <text evidence="3">The sequence shown here is derived from an EMBL/GenBank/DDBJ whole genome shotgun (WGS) entry which is preliminary data.</text>
</comment>
<dbReference type="Pfam" id="PF08447">
    <property type="entry name" value="PAS_3"/>
    <property type="match status" value="1"/>
</dbReference>
<dbReference type="AlphaFoldDB" id="A0A2T7UNH4"/>
<sequence>MMQATPTTSHSGAPRDAGQEVPFEMGELVYSRTDERGILLAANDVFERLGGYDWRELIGSPHKIVRHPDMPKAFFHIFWQYLKAGEPSVGYVKNRSKDGRYYWVLAAAIPYDGGYFSVRMRPSSPIFHAMRAEYARLRRREETEKLSAEASAAILLARLTELGYHSYPEFMSQALHEESLARDAALGKPPDKVATHLSGLVTALNDALKEQTRLVSLFDSLKLLPVNMRLIAARLEPQGGPISQISMNYKTSFDNISEKLSNFVTGEGNICGQMDIAVRRSLILTNCARLHLEMARHIRKPERTPPEVERREEYQIVETLGQSSHARVQISLNEALRLAAALIASAFEIRRLVLGLDTIRILGRVESRRDHVSEAACSATLDQIDAVQAEISESLQSLSNLAVAIQTGLSLINVSRRPESEAMAHRAAATGTATGKATRAPNAPAATRPPGARPDDRIAAE</sequence>
<keyword evidence="3" id="KW-0808">Transferase</keyword>
<dbReference type="InterPro" id="IPR013655">
    <property type="entry name" value="PAS_fold_3"/>
</dbReference>
<organism evidence="3 4">
    <name type="scientific">Pararhodobacter aggregans</name>
    <dbReference type="NCBI Taxonomy" id="404875"/>
    <lineage>
        <taxon>Bacteria</taxon>
        <taxon>Pseudomonadati</taxon>
        <taxon>Pseudomonadota</taxon>
        <taxon>Alphaproteobacteria</taxon>
        <taxon>Rhodobacterales</taxon>
        <taxon>Paracoccaceae</taxon>
        <taxon>Pararhodobacter</taxon>
    </lineage>
</organism>
<keyword evidence="4" id="KW-1185">Reference proteome</keyword>
<evidence type="ECO:0000313" key="4">
    <source>
        <dbReference type="Proteomes" id="UP000244810"/>
    </source>
</evidence>
<name>A0A2T7UNH4_9RHOB</name>
<feature type="domain" description="PAS fold-3" evidence="2">
    <location>
        <begin position="41"/>
        <end position="111"/>
    </location>
</feature>
<dbReference type="SUPFAM" id="SSF55785">
    <property type="entry name" value="PYP-like sensor domain (PAS domain)"/>
    <property type="match status" value="1"/>
</dbReference>
<feature type="region of interest" description="Disordered" evidence="1">
    <location>
        <begin position="422"/>
        <end position="461"/>
    </location>
</feature>
<dbReference type="InterPro" id="IPR035965">
    <property type="entry name" value="PAS-like_dom_sf"/>
</dbReference>
<feature type="compositionally biased region" description="Low complexity" evidence="1">
    <location>
        <begin position="425"/>
        <end position="450"/>
    </location>
</feature>
<evidence type="ECO:0000313" key="3">
    <source>
        <dbReference type="EMBL" id="PVE46179.1"/>
    </source>
</evidence>
<keyword evidence="3" id="KW-0418">Kinase</keyword>
<dbReference type="OrthoDB" id="266313at2"/>
<dbReference type="Proteomes" id="UP000244810">
    <property type="component" value="Unassembled WGS sequence"/>
</dbReference>